<gene>
    <name evidence="3" type="ORF">FRZ67_22065</name>
</gene>
<evidence type="ECO:0000313" key="3">
    <source>
        <dbReference type="EMBL" id="QEC69855.1"/>
    </source>
</evidence>
<accession>A0A5B8VFH8</accession>
<dbReference type="OrthoDB" id="9801517at2"/>
<dbReference type="GO" id="GO:0047617">
    <property type="term" value="F:fatty acyl-CoA hydrolase activity"/>
    <property type="evidence" value="ECO:0007669"/>
    <property type="project" value="TreeGrafter"/>
</dbReference>
<evidence type="ECO:0000259" key="2">
    <source>
        <dbReference type="Pfam" id="PF01643"/>
    </source>
</evidence>
<evidence type="ECO:0000256" key="1">
    <source>
        <dbReference type="ARBA" id="ARBA00022801"/>
    </source>
</evidence>
<reference evidence="3 4" key="1">
    <citation type="journal article" date="2016" name="Int. J. Syst. Evol. Microbiol.">
        <title>Panacibacter ginsenosidivorans gen. nov., sp. nov., with ginsenoside converting activity isolated from soil of a ginseng field.</title>
        <authorList>
            <person name="Siddiqi M.Z."/>
            <person name="Muhammad Shafi S."/>
            <person name="Choi K.D."/>
            <person name="Im W.T."/>
        </authorList>
    </citation>
    <scope>NUCLEOTIDE SEQUENCE [LARGE SCALE GENOMIC DNA]</scope>
    <source>
        <strain evidence="3 4">Gsoil1550</strain>
    </source>
</reference>
<proteinExistence type="predicted"/>
<organism evidence="3 4">
    <name type="scientific">Panacibacter ginsenosidivorans</name>
    <dbReference type="NCBI Taxonomy" id="1813871"/>
    <lineage>
        <taxon>Bacteria</taxon>
        <taxon>Pseudomonadati</taxon>
        <taxon>Bacteroidota</taxon>
        <taxon>Chitinophagia</taxon>
        <taxon>Chitinophagales</taxon>
        <taxon>Chitinophagaceae</taxon>
        <taxon>Panacibacter</taxon>
    </lineage>
</organism>
<dbReference type="KEGG" id="pgin:FRZ67_22065"/>
<dbReference type="Pfam" id="PF01643">
    <property type="entry name" value="Acyl-ACP_TE"/>
    <property type="match status" value="1"/>
</dbReference>
<dbReference type="InterPro" id="IPR050563">
    <property type="entry name" value="4-hydroxybenzoyl-CoA_TE"/>
</dbReference>
<keyword evidence="1" id="KW-0378">Hydrolase</keyword>
<dbReference type="PANTHER" id="PTHR31793:SF37">
    <property type="entry name" value="ACYL-COA THIOESTER HYDROLASE YBGC"/>
    <property type="match status" value="1"/>
</dbReference>
<dbReference type="PANTHER" id="PTHR31793">
    <property type="entry name" value="4-HYDROXYBENZOYL-COA THIOESTERASE FAMILY MEMBER"/>
    <property type="match status" value="1"/>
</dbReference>
<sequence length="133" mass="16035">MELKNSKFSTIIKVEQQHLDDVNHVNNVIYVQWMQDIASMHWNAYASDKLKDEVLWMIKRHEIDYYNQAFLHDELLMTTWTGEYSNVTWKRHYEIIRPADNKKIIVAASVWIPLDRKTQRPRRIDSELINMFA</sequence>
<keyword evidence="4" id="KW-1185">Reference proteome</keyword>
<dbReference type="Proteomes" id="UP000321533">
    <property type="component" value="Chromosome"/>
</dbReference>
<dbReference type="InterPro" id="IPR002864">
    <property type="entry name" value="Acyl-ACP_thioesterase_NHD"/>
</dbReference>
<dbReference type="GO" id="GO:0006633">
    <property type="term" value="P:fatty acid biosynthetic process"/>
    <property type="evidence" value="ECO:0007669"/>
    <property type="project" value="InterPro"/>
</dbReference>
<dbReference type="Gene3D" id="3.10.129.10">
    <property type="entry name" value="Hotdog Thioesterase"/>
    <property type="match status" value="1"/>
</dbReference>
<feature type="domain" description="Acyl-ACP thioesterase N-terminal hotdog" evidence="2">
    <location>
        <begin position="14"/>
        <end position="131"/>
    </location>
</feature>
<dbReference type="AlphaFoldDB" id="A0A5B8VFH8"/>
<dbReference type="RefSeq" id="WP_147192731.1">
    <property type="nucleotide sequence ID" value="NZ_CP042435.1"/>
</dbReference>
<evidence type="ECO:0000313" key="4">
    <source>
        <dbReference type="Proteomes" id="UP000321533"/>
    </source>
</evidence>
<dbReference type="CDD" id="cd00586">
    <property type="entry name" value="4HBT"/>
    <property type="match status" value="1"/>
</dbReference>
<name>A0A5B8VFH8_9BACT</name>
<dbReference type="SUPFAM" id="SSF54637">
    <property type="entry name" value="Thioesterase/thiol ester dehydrase-isomerase"/>
    <property type="match status" value="1"/>
</dbReference>
<dbReference type="InterPro" id="IPR029069">
    <property type="entry name" value="HotDog_dom_sf"/>
</dbReference>
<dbReference type="EMBL" id="CP042435">
    <property type="protein sequence ID" value="QEC69855.1"/>
    <property type="molecule type" value="Genomic_DNA"/>
</dbReference>
<protein>
    <submittedName>
        <fullName evidence="3">Acyl-CoA thioesterase</fullName>
    </submittedName>
</protein>